<gene>
    <name evidence="2" type="ORF">ERS852540_01626</name>
</gene>
<keyword evidence="1" id="KW-1133">Transmembrane helix</keyword>
<sequence>MKILSLIQSVLLSRKRNCIMISLCFIFTTLLFNLMIAISSDYINGVNYISKNRYDRTAIVTRTTSLKPLSAQRISDELKRQGVKCRMEILNINNSLMYSEQSRISDEYIKLLTYNLHPDNLSLYNRYEKDSFYVSGYTTELSEYLDVELEGEKPDINKDYGGKIPVIVQSVSDKEIGDTVKGRAAQGKFELLVVGKYKSNEVWDLLLSPGDLLYNSSYYTDYRILEKSGCYTPDNRDFTEKQYENDDNYFHEHFCDVILLKTDDMFYAEFESRIRNTWSANDEKKGDIIFGNPLFGVDKDTFSNDYISLLQLFPAFIAIAVVGSIGIVANGFLNAESRIKAAAVFRSCGANTSKIAIINTVCELVVMLFSTIVSFIILLIIKLIFGLNIINADSILFTALYLLILTVLISIIGNITLLKSKMLDVIRRYENQ</sequence>
<feature type="transmembrane region" description="Helical" evidence="1">
    <location>
        <begin position="364"/>
        <end position="389"/>
    </location>
</feature>
<keyword evidence="1" id="KW-0472">Membrane</keyword>
<name>A0A174ZL95_9FIRM</name>
<evidence type="ECO:0008006" key="4">
    <source>
        <dbReference type="Google" id="ProtNLM"/>
    </source>
</evidence>
<feature type="transmembrane region" description="Helical" evidence="1">
    <location>
        <begin position="395"/>
        <end position="418"/>
    </location>
</feature>
<dbReference type="Proteomes" id="UP000095662">
    <property type="component" value="Unassembled WGS sequence"/>
</dbReference>
<protein>
    <recommendedName>
        <fullName evidence="4">FtsX-like permease family</fullName>
    </recommendedName>
</protein>
<evidence type="ECO:0000313" key="2">
    <source>
        <dbReference type="EMBL" id="CUQ87954.1"/>
    </source>
</evidence>
<accession>A0A174ZL95</accession>
<feature type="transmembrane region" description="Helical" evidence="1">
    <location>
        <begin position="21"/>
        <end position="43"/>
    </location>
</feature>
<evidence type="ECO:0000313" key="3">
    <source>
        <dbReference type="Proteomes" id="UP000095662"/>
    </source>
</evidence>
<reference evidence="2 3" key="1">
    <citation type="submission" date="2015-09" db="EMBL/GenBank/DDBJ databases">
        <authorList>
            <consortium name="Pathogen Informatics"/>
        </authorList>
    </citation>
    <scope>NUCLEOTIDE SEQUENCE [LARGE SCALE GENOMIC DNA]</scope>
    <source>
        <strain evidence="2 3">2789STDY5834928</strain>
    </source>
</reference>
<dbReference type="EMBL" id="CZBY01000012">
    <property type="protein sequence ID" value="CUQ87954.1"/>
    <property type="molecule type" value="Genomic_DNA"/>
</dbReference>
<organism evidence="2 3">
    <name type="scientific">[Eubacterium] siraeum</name>
    <dbReference type="NCBI Taxonomy" id="39492"/>
    <lineage>
        <taxon>Bacteria</taxon>
        <taxon>Bacillati</taxon>
        <taxon>Bacillota</taxon>
        <taxon>Clostridia</taxon>
        <taxon>Eubacteriales</taxon>
        <taxon>Oscillospiraceae</taxon>
        <taxon>Oscillospiraceae incertae sedis</taxon>
    </lineage>
</organism>
<feature type="transmembrane region" description="Helical" evidence="1">
    <location>
        <begin position="312"/>
        <end position="333"/>
    </location>
</feature>
<dbReference type="STRING" id="39492.ERS852540_01626"/>
<evidence type="ECO:0000256" key="1">
    <source>
        <dbReference type="SAM" id="Phobius"/>
    </source>
</evidence>
<dbReference type="AlphaFoldDB" id="A0A174ZL95"/>
<proteinExistence type="predicted"/>
<keyword evidence="1" id="KW-0812">Transmembrane</keyword>